<proteinExistence type="predicted"/>
<feature type="region of interest" description="Disordered" evidence="1">
    <location>
        <begin position="562"/>
        <end position="595"/>
    </location>
</feature>
<feature type="region of interest" description="Disordered" evidence="1">
    <location>
        <begin position="398"/>
        <end position="443"/>
    </location>
</feature>
<comment type="caution">
    <text evidence="2">The sequence shown here is derived from an EMBL/GenBank/DDBJ whole genome shotgun (WGS) entry which is preliminary data.</text>
</comment>
<feature type="compositionally biased region" description="Low complexity" evidence="1">
    <location>
        <begin position="303"/>
        <end position="317"/>
    </location>
</feature>
<accession>A0ABR2Z6I9</accession>
<feature type="compositionally biased region" description="Polar residues" evidence="1">
    <location>
        <begin position="359"/>
        <end position="377"/>
    </location>
</feature>
<feature type="compositionally biased region" description="Polar residues" evidence="1">
    <location>
        <begin position="495"/>
        <end position="511"/>
    </location>
</feature>
<gene>
    <name evidence="2" type="ORF">AAF712_016497</name>
</gene>
<evidence type="ECO:0000313" key="2">
    <source>
        <dbReference type="EMBL" id="KAL0056888.1"/>
    </source>
</evidence>
<evidence type="ECO:0000256" key="1">
    <source>
        <dbReference type="SAM" id="MobiDB-lite"/>
    </source>
</evidence>
<feature type="region of interest" description="Disordered" evidence="1">
    <location>
        <begin position="457"/>
        <end position="532"/>
    </location>
</feature>
<protein>
    <submittedName>
        <fullName evidence="2">Uncharacterized protein</fullName>
    </submittedName>
</protein>
<dbReference type="Proteomes" id="UP001437256">
    <property type="component" value="Unassembled WGS sequence"/>
</dbReference>
<evidence type="ECO:0000313" key="3">
    <source>
        <dbReference type="Proteomes" id="UP001437256"/>
    </source>
</evidence>
<organism evidence="2 3">
    <name type="scientific">Marasmius tenuissimus</name>
    <dbReference type="NCBI Taxonomy" id="585030"/>
    <lineage>
        <taxon>Eukaryota</taxon>
        <taxon>Fungi</taxon>
        <taxon>Dikarya</taxon>
        <taxon>Basidiomycota</taxon>
        <taxon>Agaricomycotina</taxon>
        <taxon>Agaricomycetes</taxon>
        <taxon>Agaricomycetidae</taxon>
        <taxon>Agaricales</taxon>
        <taxon>Marasmiineae</taxon>
        <taxon>Marasmiaceae</taxon>
        <taxon>Marasmius</taxon>
    </lineage>
</organism>
<keyword evidence="3" id="KW-1185">Reference proteome</keyword>
<feature type="region of interest" description="Disordered" evidence="1">
    <location>
        <begin position="259"/>
        <end position="377"/>
    </location>
</feature>
<dbReference type="EMBL" id="JBBXMP010000842">
    <property type="protein sequence ID" value="KAL0056888.1"/>
    <property type="molecule type" value="Genomic_DNA"/>
</dbReference>
<name>A0ABR2Z6I9_9AGAR</name>
<reference evidence="2 3" key="1">
    <citation type="submission" date="2024-05" db="EMBL/GenBank/DDBJ databases">
        <title>A draft genome resource for the thread blight pathogen Marasmius tenuissimus strain MS-2.</title>
        <authorList>
            <person name="Yulfo-Soto G.E."/>
            <person name="Baruah I.K."/>
            <person name="Amoako-Attah I."/>
            <person name="Bukari Y."/>
            <person name="Meinhardt L.W."/>
            <person name="Bailey B.A."/>
            <person name="Cohen S.P."/>
        </authorList>
    </citation>
    <scope>NUCLEOTIDE SEQUENCE [LARGE SCALE GENOMIC DNA]</scope>
    <source>
        <strain evidence="2 3">MS-2</strain>
    </source>
</reference>
<sequence length="595" mass="64678">MSMNDPWNSPGSPHSSQNLFPQQANQFQNPILQPGFSPVSAYPTISPMARQFPLGLNQYQFYGVVSYANANNLLRSGNKAYQEERDNALRLEAQLKTLQNLPVPSISAPSVNTEVSVLSPTLLNNRKSSIPKEDISKCKYKTEQDWTKYTIDYEKQHGKAAPKLGFLEDLQGESLTSGRKRKLSNAAYLTFGDMYANWVDPETWGSKTSSTLEFFYLNMASQFVEMRACNGMWKSDRFAAVKFSDWNVNQCQAGKCNRLIPDPKGKRIKEEHVVSDNDEVKPPRKRTRTATAPSLPALNTAQPSAIPISSSTPVSPTAHHDQTLPSALAPAISSHRVSSSTDPAESPVLDLDSLVPFSPSKSTSPNPQRQASLTVASTDHNRVAASISTPLPIIGPSIQCSPSQPPVPANTSSTEHSEMTISEPLTPAARPDSRPRAQRKPLNPLLNVSIAMPTSTSAGTAVIPPVPATSTSTSASMTVTSPGPKPPTPHDAASNPISSEPNTTKPTSALTKKTRKLKTSEPKQIPINESHGPKNLFAKAYVTEHGENAKYDEWEAAWKEISQDPDRLKNQSNAVKKEKKKAGSTKGMHNPAADV</sequence>
<feature type="region of interest" description="Disordered" evidence="1">
    <location>
        <begin position="1"/>
        <end position="20"/>
    </location>
</feature>
<feature type="compositionally biased region" description="Polar residues" evidence="1">
    <location>
        <begin position="289"/>
        <end position="302"/>
    </location>
</feature>
<feature type="compositionally biased region" description="Basic and acidic residues" evidence="1">
    <location>
        <begin position="261"/>
        <end position="282"/>
    </location>
</feature>
<feature type="compositionally biased region" description="Low complexity" evidence="1">
    <location>
        <begin position="468"/>
        <end position="482"/>
    </location>
</feature>